<dbReference type="AlphaFoldDB" id="A0A9N9N774"/>
<evidence type="ECO:0000313" key="4">
    <source>
        <dbReference type="Proteomes" id="UP000789342"/>
    </source>
</evidence>
<dbReference type="EMBL" id="CAJVPV010019004">
    <property type="protein sequence ID" value="CAG8709566.1"/>
    <property type="molecule type" value="Genomic_DNA"/>
</dbReference>
<feature type="non-terminal residue" evidence="3">
    <location>
        <position position="244"/>
    </location>
</feature>
<gene>
    <name evidence="3" type="ORF">AMORRO_LOCUS12612</name>
</gene>
<evidence type="ECO:0000313" key="3">
    <source>
        <dbReference type="EMBL" id="CAG8709566.1"/>
    </source>
</evidence>
<evidence type="ECO:0000256" key="2">
    <source>
        <dbReference type="SAM" id="Phobius"/>
    </source>
</evidence>
<keyword evidence="4" id="KW-1185">Reference proteome</keyword>
<feature type="transmembrane region" description="Helical" evidence="2">
    <location>
        <begin position="25"/>
        <end position="42"/>
    </location>
</feature>
<organism evidence="3 4">
    <name type="scientific">Acaulospora morrowiae</name>
    <dbReference type="NCBI Taxonomy" id="94023"/>
    <lineage>
        <taxon>Eukaryota</taxon>
        <taxon>Fungi</taxon>
        <taxon>Fungi incertae sedis</taxon>
        <taxon>Mucoromycota</taxon>
        <taxon>Glomeromycotina</taxon>
        <taxon>Glomeromycetes</taxon>
        <taxon>Diversisporales</taxon>
        <taxon>Acaulosporaceae</taxon>
        <taxon>Acaulospora</taxon>
    </lineage>
</organism>
<keyword evidence="2" id="KW-1133">Transmembrane helix</keyword>
<reference evidence="3" key="1">
    <citation type="submission" date="2021-06" db="EMBL/GenBank/DDBJ databases">
        <authorList>
            <person name="Kallberg Y."/>
            <person name="Tangrot J."/>
            <person name="Rosling A."/>
        </authorList>
    </citation>
    <scope>NUCLEOTIDE SEQUENCE</scope>
    <source>
        <strain evidence="3">CL551</strain>
    </source>
</reference>
<feature type="region of interest" description="Disordered" evidence="1">
    <location>
        <begin position="195"/>
        <end position="216"/>
    </location>
</feature>
<accession>A0A9N9N774</accession>
<comment type="caution">
    <text evidence="3">The sequence shown here is derived from an EMBL/GenBank/DDBJ whole genome shotgun (WGS) entry which is preliminary data.</text>
</comment>
<protein>
    <submittedName>
        <fullName evidence="3">1515_t:CDS:1</fullName>
    </submittedName>
</protein>
<keyword evidence="2" id="KW-0812">Transmembrane</keyword>
<dbReference type="Proteomes" id="UP000789342">
    <property type="component" value="Unassembled WGS sequence"/>
</dbReference>
<name>A0A9N9N774_9GLOM</name>
<feature type="compositionally biased region" description="Polar residues" evidence="1">
    <location>
        <begin position="202"/>
        <end position="216"/>
    </location>
</feature>
<evidence type="ECO:0000256" key="1">
    <source>
        <dbReference type="SAM" id="MobiDB-lite"/>
    </source>
</evidence>
<dbReference type="OrthoDB" id="2328082at2759"/>
<proteinExistence type="predicted"/>
<sequence length="244" mass="26789">WYSFYCPINPSIHVKHTMSFVTNKISLILTIFLVIQTVNVYATDIYNGTASIPPNGGEWYACSDFPTTYISFSVSVSNTSLNVTPNFIGTTVPGKNSNTSTPKYLPGVLAYQMTKDNIKIFTDHNTSSTFNYIPSLSCYEKPVQSCDQDVGDLPLSDNVLQCLALENPTGKTVYFHILLSFNKTVFQNNTFTSPDVPGGHESINNNNTTQKSGSNGLKSMSGHGFMQMVVVTLMVLGFSKLVTL</sequence>
<keyword evidence="2" id="KW-0472">Membrane</keyword>